<reference evidence="2 4" key="1">
    <citation type="submission" date="2012-11" db="EMBL/GenBank/DDBJ databases">
        <title>Whole genome sequence of Acetobacter indonesiensis 5H-1.</title>
        <authorList>
            <person name="Azuma Y."/>
            <person name="Higashiura N."/>
            <person name="Hirakawa H."/>
            <person name="Matsushita K."/>
        </authorList>
    </citation>
    <scope>NUCLEOTIDE SEQUENCE [LARGE SCALE GENOMIC DNA]</scope>
    <source>
        <strain evidence="2 4">5H-1</strain>
    </source>
</reference>
<sequence>MNEFLLDIIDRLSPQKKQSRQAAVAYMSVIRAVERVSRKLTSIIQRSTGKDEWWTCVRILSSRGSNLGGRAMPDSDENYTHPK</sequence>
<evidence type="ECO:0000256" key="1">
    <source>
        <dbReference type="SAM" id="MobiDB-lite"/>
    </source>
</evidence>
<dbReference type="EMBL" id="BAMW01000012">
    <property type="protein sequence ID" value="GAN62671.1"/>
    <property type="molecule type" value="Genomic_DNA"/>
</dbReference>
<gene>
    <name evidence="2" type="ORF">Abin_012_018</name>
    <name evidence="3" type="ORF">AIN02nite_26240</name>
</gene>
<organism evidence="3 5">
    <name type="scientific">Acetobacter indonesiensis</name>
    <dbReference type="NCBI Taxonomy" id="104101"/>
    <lineage>
        <taxon>Bacteria</taxon>
        <taxon>Pseudomonadati</taxon>
        <taxon>Pseudomonadota</taxon>
        <taxon>Alphaproteobacteria</taxon>
        <taxon>Acetobacterales</taxon>
        <taxon>Acetobacteraceae</taxon>
        <taxon>Acetobacter</taxon>
    </lineage>
</organism>
<name>A0A6N3TA34_9PROT</name>
<reference evidence="3 5" key="2">
    <citation type="submission" date="2019-07" db="EMBL/GenBank/DDBJ databases">
        <title>Whole genome shotgun sequence of Acetobacter indonesiensis NBRC 16471.</title>
        <authorList>
            <person name="Hosoyama A."/>
            <person name="Uohara A."/>
            <person name="Ohji S."/>
            <person name="Ichikawa N."/>
        </authorList>
    </citation>
    <scope>NUCLEOTIDE SEQUENCE [LARGE SCALE GENOMIC DNA]</scope>
    <source>
        <strain evidence="3 5">NBRC 16471</strain>
    </source>
</reference>
<dbReference type="AlphaFoldDB" id="A0A6N3TA34"/>
<evidence type="ECO:0000313" key="4">
    <source>
        <dbReference type="Proteomes" id="UP000032673"/>
    </source>
</evidence>
<feature type="region of interest" description="Disordered" evidence="1">
    <location>
        <begin position="64"/>
        <end position="83"/>
    </location>
</feature>
<evidence type="ECO:0000313" key="5">
    <source>
        <dbReference type="Proteomes" id="UP000321104"/>
    </source>
</evidence>
<evidence type="ECO:0000313" key="2">
    <source>
        <dbReference type="EMBL" id="GAN62671.1"/>
    </source>
</evidence>
<dbReference type="Proteomes" id="UP000321104">
    <property type="component" value="Unassembled WGS sequence"/>
</dbReference>
<dbReference type="EMBL" id="BJXQ01000022">
    <property type="protein sequence ID" value="GEN04599.1"/>
    <property type="molecule type" value="Genomic_DNA"/>
</dbReference>
<dbReference type="Proteomes" id="UP000032673">
    <property type="component" value="Unassembled WGS sequence"/>
</dbReference>
<evidence type="ECO:0000313" key="3">
    <source>
        <dbReference type="EMBL" id="GEN04599.1"/>
    </source>
</evidence>
<protein>
    <submittedName>
        <fullName evidence="3">Uncharacterized protein</fullName>
    </submittedName>
</protein>
<comment type="caution">
    <text evidence="3">The sequence shown here is derived from an EMBL/GenBank/DDBJ whole genome shotgun (WGS) entry which is preliminary data.</text>
</comment>
<accession>A0A6N3TA34</accession>
<proteinExistence type="predicted"/>
<keyword evidence="4" id="KW-1185">Reference proteome</keyword>